<accession>B9JLS4</accession>
<reference evidence="1 2" key="1">
    <citation type="journal article" date="2009" name="J. Bacteriol.">
        <title>Genome sequences of three Agrobacterium biovars help elucidate the evolution of multichromosome genomes in bacteria.</title>
        <authorList>
            <person name="Slater S.C."/>
            <person name="Goldman B.S."/>
            <person name="Goodner B."/>
            <person name="Setubal J.C."/>
            <person name="Farrand S.K."/>
            <person name="Nester E.W."/>
            <person name="Burr T.J."/>
            <person name="Banta L."/>
            <person name="Dickerman A.W."/>
            <person name="Paulsen I."/>
            <person name="Otten L."/>
            <person name="Suen G."/>
            <person name="Welch R."/>
            <person name="Almeida N.F."/>
            <person name="Arnold F."/>
            <person name="Burton O.T."/>
            <person name="Du Z."/>
            <person name="Ewing A."/>
            <person name="Godsy E."/>
            <person name="Heisel S."/>
            <person name="Houmiel K.L."/>
            <person name="Jhaveri J."/>
            <person name="Lu J."/>
            <person name="Miller N.M."/>
            <person name="Norton S."/>
            <person name="Chen Q."/>
            <person name="Phoolcharoen W."/>
            <person name="Ohlin V."/>
            <person name="Ondrusek D."/>
            <person name="Pride N."/>
            <person name="Stricklin S.L."/>
            <person name="Sun J."/>
            <person name="Wheeler C."/>
            <person name="Wilson L."/>
            <person name="Zhu H."/>
            <person name="Wood D.W."/>
        </authorList>
    </citation>
    <scope>NUCLEOTIDE SEQUENCE [LARGE SCALE GENOMIC DNA]</scope>
    <source>
        <strain evidence="2">K84 / ATCC BAA-868</strain>
    </source>
</reference>
<dbReference type="STRING" id="311403.Arad_9856"/>
<evidence type="ECO:0000313" key="2">
    <source>
        <dbReference type="Proteomes" id="UP000001600"/>
    </source>
</evidence>
<gene>
    <name evidence="1" type="ordered locus">Arad_9856</name>
</gene>
<protein>
    <submittedName>
        <fullName evidence="1">Uncharacterized protein</fullName>
    </submittedName>
</protein>
<organism evidence="1 2">
    <name type="scientific">Rhizobium rhizogenes (strain K84 / ATCC BAA-868)</name>
    <name type="common">Agrobacterium radiobacter</name>
    <dbReference type="NCBI Taxonomy" id="311403"/>
    <lineage>
        <taxon>Bacteria</taxon>
        <taxon>Pseudomonadati</taxon>
        <taxon>Pseudomonadota</taxon>
        <taxon>Alphaproteobacteria</taxon>
        <taxon>Hyphomicrobiales</taxon>
        <taxon>Rhizobiaceae</taxon>
        <taxon>Rhizobium/Agrobacterium group</taxon>
        <taxon>Rhizobium</taxon>
    </lineage>
</organism>
<dbReference type="HOGENOM" id="CLU_3283750_0_0_5"/>
<sequence length="40" mass="4545">MKRISFRNRNIDVAGNVHLRPGFDKSWSYPALVLSTPEAT</sequence>
<proteinExistence type="predicted"/>
<evidence type="ECO:0000313" key="1">
    <source>
        <dbReference type="EMBL" id="ACM30810.1"/>
    </source>
</evidence>
<dbReference type="AlphaFoldDB" id="B9JLS4"/>
<dbReference type="EMBL" id="CP000629">
    <property type="protein sequence ID" value="ACM30810.1"/>
    <property type="molecule type" value="Genomic_DNA"/>
</dbReference>
<name>B9JLS4_RHIR8</name>
<dbReference type="Proteomes" id="UP000001600">
    <property type="component" value="Chromosome 2"/>
</dbReference>
<dbReference type="KEGG" id="ara:Arad_9856"/>